<dbReference type="Proteomes" id="UP000275408">
    <property type="component" value="Unassembled WGS sequence"/>
</dbReference>
<evidence type="ECO:0000313" key="1">
    <source>
        <dbReference type="EMBL" id="RMX49008.1"/>
    </source>
</evidence>
<comment type="caution">
    <text evidence="1">The sequence shown here is derived from an EMBL/GenBank/DDBJ whole genome shotgun (WGS) entry which is preliminary data.</text>
</comment>
<name>A0A3M6U6B6_POCDA</name>
<dbReference type="STRING" id="46731.A0A3M6U6B6"/>
<organism evidence="1 2">
    <name type="scientific">Pocillopora damicornis</name>
    <name type="common">Cauliflower coral</name>
    <name type="synonym">Millepora damicornis</name>
    <dbReference type="NCBI Taxonomy" id="46731"/>
    <lineage>
        <taxon>Eukaryota</taxon>
        <taxon>Metazoa</taxon>
        <taxon>Cnidaria</taxon>
        <taxon>Anthozoa</taxon>
        <taxon>Hexacorallia</taxon>
        <taxon>Scleractinia</taxon>
        <taxon>Astrocoeniina</taxon>
        <taxon>Pocilloporidae</taxon>
        <taxon>Pocillopora</taxon>
    </lineage>
</organism>
<evidence type="ECO:0008006" key="3">
    <source>
        <dbReference type="Google" id="ProtNLM"/>
    </source>
</evidence>
<gene>
    <name evidence="1" type="ORF">pdam_00023500</name>
</gene>
<reference evidence="1 2" key="1">
    <citation type="journal article" date="2018" name="Sci. Rep.">
        <title>Comparative analysis of the Pocillopora damicornis genome highlights role of immune system in coral evolution.</title>
        <authorList>
            <person name="Cunning R."/>
            <person name="Bay R.A."/>
            <person name="Gillette P."/>
            <person name="Baker A.C."/>
            <person name="Traylor-Knowles N."/>
        </authorList>
    </citation>
    <scope>NUCLEOTIDE SEQUENCE [LARGE SCALE GENOMIC DNA]</scope>
    <source>
        <strain evidence="1">RSMAS</strain>
        <tissue evidence="1">Whole animal</tissue>
    </source>
</reference>
<keyword evidence="2" id="KW-1185">Reference proteome</keyword>
<proteinExistence type="predicted"/>
<dbReference type="AlphaFoldDB" id="A0A3M6U6B6"/>
<dbReference type="OrthoDB" id="5976596at2759"/>
<evidence type="ECO:0000313" key="2">
    <source>
        <dbReference type="Proteomes" id="UP000275408"/>
    </source>
</evidence>
<protein>
    <recommendedName>
        <fullName evidence="3">MACPF domain-containing protein</fullName>
    </recommendedName>
</protein>
<sequence>MAEFSASSSASDNPRYDVSQLSVELAEGMACLQANLADEDAGEGGKGKLASRPALLCSPRTINPSDALLRMSPEKIRGEIRDLPRDNPAKCEGLIRKLYKRITSLQDYDERENLLDELEGVACWGLQEDLEKMLKENGLHLEALPLVVRYLTNTGQLAEYLYRHSEEDLEKEGLASVNKRLRPHLEVHGGLIAEGIDVTKEWVKRLCEKAPSLKVLSRLESSELQSYCQGADDGEMDQVRHLVETAKFNGKKKPPDVPQDDGLVQDTKATKAVDEANLKKAKELMNEAKTMATDKSETAKKAVNDKIKLIMETIELPLEWFNQDQMQPDQMFQQLDQIIDRCSEVVKADEIYKNAVEVITKAKSESLIRKLYKRISSLQDTGEKENLLDELEGVAIWGLQEDLKKMLKENGLHLEALPLVLKYLTNTGELAEYLYRHSEEDLEKEGLASVNKRLRPHLEVLGGLIAEGVDITKEWVKRLCKKAPSFKALSRLESSKLQSYCQGADDGEMDQVRKLVETAKFNGKKKPPNVSQDDGLVQNTKATKAVDEANLKKAKELMNEAKILATDKSETAKKTVNDKIKLIMERMELPLDWFKQDQMQPDQMFQQLDQIIDQCSAVVESDEIYKNAVEMITKASAGKALFGIYHSEYEVPKPAGRPLLLPPTDVSLTNPSISKDMKFMKFSAQGAAADYIQTVESLNTNIGLAKAGLSGLLFGEVQGARGFEQQKQFHGSFEEQLTSVSVLHYIRTPTRSFLLERYQINLCESARAMARSIVQDTEMDKVQQQKRARLFLQRFGSHFPAGVQTLGGVFFSIADAESEGATKKFELVEAATDYLKVKMSAGFLGVFNIGRSISGEYTWYKGSNEGKYKERRDKVFTYSVRSIGPTATNNITFQKLLSYNSTWALIDRGPVEGYIPVWELLKDLGSEYETAANVLEEIWQCDEKERKARKIAKDEFISKDMKYMKFSSQGAATDYIRTVESLNTNIGLAIAEFSTSASVLHYTRTPTRSFLLERNQIKLCESAREMARSIVQDTEIDKVQQQDMAREFFKRFGSHFPAGAQTLGGVFFSIADAESKGAKEKFELMKAATDYLKVKMSAGFLGIFNIGGSIAGEHTSSKGSNVGKYKESRDEVFTLSVRSIGPTATNISTFQKLLSYNSTWALIDRGPVEGYIPVWELLKDLGGEYETAADVLENIWQCDEEKKKNRKIAKDELLLMKEGFIAGVRMAKLKY</sequence>
<dbReference type="EMBL" id="RCHS01002214">
    <property type="protein sequence ID" value="RMX49008.1"/>
    <property type="molecule type" value="Genomic_DNA"/>
</dbReference>
<accession>A0A3M6U6B6</accession>